<dbReference type="HOGENOM" id="CLU_001837_4_0_1"/>
<feature type="region of interest" description="Disordered" evidence="3">
    <location>
        <begin position="1616"/>
        <end position="1640"/>
    </location>
</feature>
<dbReference type="KEGG" id="cmt:CCM_08842"/>
<dbReference type="PANTHER" id="PTHR11177:SF402">
    <property type="entry name" value="CHITINASE"/>
    <property type="match status" value="1"/>
</dbReference>
<dbReference type="OMA" id="FARIVSM"/>
<organism evidence="6 7">
    <name type="scientific">Cordyceps militaris (strain CM01)</name>
    <name type="common">Caterpillar fungus</name>
    <dbReference type="NCBI Taxonomy" id="983644"/>
    <lineage>
        <taxon>Eukaryota</taxon>
        <taxon>Fungi</taxon>
        <taxon>Dikarya</taxon>
        <taxon>Ascomycota</taxon>
        <taxon>Pezizomycotina</taxon>
        <taxon>Sordariomycetes</taxon>
        <taxon>Hypocreomycetidae</taxon>
        <taxon>Hypocreales</taxon>
        <taxon>Cordycipitaceae</taxon>
        <taxon>Cordyceps</taxon>
    </lineage>
</organism>
<dbReference type="InParanoid" id="G3JS97"/>
<evidence type="ECO:0000259" key="5">
    <source>
        <dbReference type="PROSITE" id="PS51910"/>
    </source>
</evidence>
<dbReference type="EMBL" id="JH126405">
    <property type="protein sequence ID" value="EGX88796.1"/>
    <property type="molecule type" value="Genomic_DNA"/>
</dbReference>
<sequence length="1802" mass="200118">MLHRRPRPAFRGPSRSLCLFLIFFALLLAQTSLAQQDATCSETKNCKSGCKMPPYLASCTHTHRRIGCSSSGSCGFGPNYCGTGCKGTCNATAECGTYAIKGSEDCPINSVRVLWNDRAYIDLSDFCGDGCQKNSRGGGCGKPDRKSCGTDTEVLDLKRRIGYFNLDNLVSWCNRVNFDNIPLGAWTDLNLAFVNFGADYKLNNNYDGALLHAALLKKNYPTLSVAIAVGGWTFSDPPNSAAWSNMASTKENRKTFIDSVVGVLKKFGLDGVDLAPDRGGKPEDAANFVSLLGEMRDGFDAENPSWTISATIPTSYWYLRGFDLKGMQEKASWLNLMSYDLHGVWDHDNHFTGPFLRGHTDISEIQIGLDILRRNDIDMKNVVMGMAFYGRSFTVSKPNCIEPNGICEFATGGRPGSCSGQSGILTYGEISARNTSLDVSTHYNATTTVKFNVFETDQWISYDDAQSWTDKKKFLSEQCFGGLMVWSLDQDDDQFDALYGLMGDVSGLELSGGHLSKDAQRKLAHEFAPYTGQDCFVTPRCTDGSAKEQGPEQVCPGGYQSMATSHDPKQAPGHAYFGDCAKGWYRHICCPKDALPKHCEWSKPTTYGNSPYARCDIYCPVGKFLLNTDNTIDHRGEKQCASGRLSICCDANKYLAQCRWSYCQGPTSEPRKDLKCPDGYQYQTHRMDNAIGQPWCAESFGDAKHDLYWSALCCPTNEGFANCHWSNEVRTETPVPPGGTPVPVASIEDVCRPNACPAGEIEVANALNPPPSNYFDTQRRIHNCDTYQLPPGLDAHFPYCCDPPGRYNSKWPVDPEKLFEIYYNQPNNSDVVWSYSAEGSNNDRKNPSGGGGGYGDEAYGFVMLDGPEGSIDHSFSTTYSVVRKKRDVPLKKRSYLTSNQTTLDSVFDHAEEVFQIYCNFPEGAEECRRLWIDGPENTILRLPSHIGEGPFARLVYIKELDAETHQRLPRHHLEHRAAASLHGPVYEVKIDYAFHEIVPKDANKPVRMRVDFTNLHGYWDEMDEAEPDKKGTSGKRDASFGWHERVRRAVSRDDVLRKRSGPINVTVPMDLDEAAMAEWDDTGKQLNKRWWGTFTSWLARLTTVTKSEVGELPLYYSDKINLFSAKTGCPGRSYFASLKVDLEAEVSMDATYAYYLSGTFIPPSKPDVYAYFGMDPHAYLGLKVTGDAQLQYTSKKKKLIDTLSYPGLAVKGIAAVGPTLDVYGQIRGHVRVHGEMRAGAQVNFGKAAVFWPQDDAASQKYERLLGLDGTARAPERKSVEPRFEAGVRVDAQLDIVVQPQANMGVKIGGGKLVGGATIMDAQLSGFLAGTLSFQARAKADTGSQNFTFSYGVHFLYNIGYSAKAVILGITDWATGDRLAYTPDKKIDVYGPFEYTIPLGSKAKRAEIGAGEEQPFSANNSSMNLFDLRSDSDPMDTDSSSQFSTPITCPAGAAGWRLPELRFFGDTQVPGTPTGQAVVVPGMCSAWRTLNPLPNPLTFSADADAKSDRRKDTCIVPAGKKSYCQDIQDNYRQITKRRKMELDCDETPPASTEEGGIFLPAAQRSELCTLKVQNKDYGGSTCQQLVRNIKSNWGNMEPEPPSTGRTDKWVNWKSNAAWTKKGSGENSQRRTEYPEDMPLPDGIKRRDSDKISWVFRRNYTWSLNWSPNDEHGWWGATAREFKTSSHDANKVDGWKGVACAINLFDQDRYYGWVDDYNAYCLYGPQVNRKGVMAWHLGKCKVTFSHQDTDSDSDDESMGSGSASSEKRWTITKVERYEDDEEEQVFIPVETVDDVADIDDAVLE</sequence>
<dbReference type="STRING" id="983644.G3JS97"/>
<dbReference type="PROSITE" id="PS51910">
    <property type="entry name" value="GH18_2"/>
    <property type="match status" value="1"/>
</dbReference>
<dbReference type="InterPro" id="IPR011583">
    <property type="entry name" value="Chitinase_II/V-like_cat"/>
</dbReference>
<evidence type="ECO:0000256" key="3">
    <source>
        <dbReference type="SAM" id="MobiDB-lite"/>
    </source>
</evidence>
<dbReference type="InterPro" id="IPR050314">
    <property type="entry name" value="Glycosyl_Hydrlase_18"/>
</dbReference>
<dbReference type="GO" id="GO:0008843">
    <property type="term" value="F:endochitinase activity"/>
    <property type="evidence" value="ECO:0007669"/>
    <property type="project" value="UniProtKB-EC"/>
</dbReference>
<keyword evidence="4" id="KW-0732">Signal</keyword>
<keyword evidence="7" id="KW-1185">Reference proteome</keyword>
<dbReference type="GO" id="GO:0005975">
    <property type="term" value="P:carbohydrate metabolic process"/>
    <property type="evidence" value="ECO:0007669"/>
    <property type="project" value="InterPro"/>
</dbReference>
<dbReference type="SUPFAM" id="SSF51445">
    <property type="entry name" value="(Trans)glycosidases"/>
    <property type="match status" value="1"/>
</dbReference>
<dbReference type="PANTHER" id="PTHR11177">
    <property type="entry name" value="CHITINASE"/>
    <property type="match status" value="1"/>
</dbReference>
<dbReference type="eggNOG" id="KOG2806">
    <property type="taxonomic scope" value="Eukaryota"/>
</dbReference>
<feature type="chain" id="PRO_5003446439" description="chitinase" evidence="4">
    <location>
        <begin position="35"/>
        <end position="1802"/>
    </location>
</feature>
<dbReference type="SMART" id="SM00636">
    <property type="entry name" value="Glyco_18"/>
    <property type="match status" value="1"/>
</dbReference>
<dbReference type="Pfam" id="PF00704">
    <property type="entry name" value="Glyco_hydro_18"/>
    <property type="match status" value="1"/>
</dbReference>
<dbReference type="Gene3D" id="3.10.50.10">
    <property type="match status" value="1"/>
</dbReference>
<dbReference type="SUPFAM" id="SSF54556">
    <property type="entry name" value="Chitinase insertion domain"/>
    <property type="match status" value="1"/>
</dbReference>
<feature type="signal peptide" evidence="4">
    <location>
        <begin position="1"/>
        <end position="34"/>
    </location>
</feature>
<evidence type="ECO:0000256" key="4">
    <source>
        <dbReference type="SAM" id="SignalP"/>
    </source>
</evidence>
<dbReference type="InterPro" id="IPR029476">
    <property type="entry name" value="DNase_NucA_NucB"/>
</dbReference>
<dbReference type="Gene3D" id="3.20.20.80">
    <property type="entry name" value="Glycosidases"/>
    <property type="match status" value="1"/>
</dbReference>
<name>G3JS97_CORMM</name>
<dbReference type="InterPro" id="IPR017853">
    <property type="entry name" value="GH"/>
</dbReference>
<feature type="domain" description="GH18" evidence="5">
    <location>
        <begin position="158"/>
        <end position="505"/>
    </location>
</feature>
<protein>
    <recommendedName>
        <fullName evidence="2">chitinase</fullName>
        <ecNumber evidence="2">3.2.1.14</ecNumber>
    </recommendedName>
</protein>
<evidence type="ECO:0000256" key="1">
    <source>
        <dbReference type="ARBA" id="ARBA00008682"/>
    </source>
</evidence>
<dbReference type="InterPro" id="IPR001223">
    <property type="entry name" value="Glyco_hydro18_cat"/>
</dbReference>
<comment type="similarity">
    <text evidence="1">Belongs to the glycosyl hydrolase 18 family. Chitinase class V subfamily.</text>
</comment>
<dbReference type="OrthoDB" id="73875at2759"/>
<accession>G3JS97</accession>
<dbReference type="Pfam" id="PF14040">
    <property type="entry name" value="DNase_NucA_NucB"/>
    <property type="match status" value="1"/>
</dbReference>
<dbReference type="RefSeq" id="XP_006674041.1">
    <property type="nucleotide sequence ID" value="XM_006673978.1"/>
</dbReference>
<gene>
    <name evidence="6" type="ORF">CCM_08842</name>
</gene>
<feature type="region of interest" description="Disordered" evidence="3">
    <location>
        <begin position="1744"/>
        <end position="1765"/>
    </location>
</feature>
<dbReference type="GO" id="GO:0008061">
    <property type="term" value="F:chitin binding"/>
    <property type="evidence" value="ECO:0007669"/>
    <property type="project" value="InterPro"/>
</dbReference>
<evidence type="ECO:0000313" key="6">
    <source>
        <dbReference type="EMBL" id="EGX88796.1"/>
    </source>
</evidence>
<evidence type="ECO:0000313" key="7">
    <source>
        <dbReference type="Proteomes" id="UP000001610"/>
    </source>
</evidence>
<dbReference type="EC" id="3.2.1.14" evidence="2"/>
<evidence type="ECO:0000256" key="2">
    <source>
        <dbReference type="ARBA" id="ARBA00012729"/>
    </source>
</evidence>
<dbReference type="InterPro" id="IPR029070">
    <property type="entry name" value="Chitinase_insertion_sf"/>
</dbReference>
<dbReference type="Proteomes" id="UP000001610">
    <property type="component" value="Unassembled WGS sequence"/>
</dbReference>
<proteinExistence type="inferred from homology"/>
<reference evidence="6 7" key="1">
    <citation type="journal article" date="2011" name="Genome Biol.">
        <title>Genome sequence of the insect pathogenic fungus Cordyceps militaris, a valued traditional Chinese medicine.</title>
        <authorList>
            <person name="Zheng P."/>
            <person name="Xia Y."/>
            <person name="Xiao G."/>
            <person name="Xiong C."/>
            <person name="Hu X."/>
            <person name="Zhang S."/>
            <person name="Zheng H."/>
            <person name="Huang Y."/>
            <person name="Zhou Y."/>
            <person name="Wang S."/>
            <person name="Zhao G.P."/>
            <person name="Liu X."/>
            <person name="St Leger R.J."/>
            <person name="Wang C."/>
        </authorList>
    </citation>
    <scope>NUCLEOTIDE SEQUENCE [LARGE SCALE GENOMIC DNA]</scope>
    <source>
        <strain evidence="6 7">CM01</strain>
    </source>
</reference>
<dbReference type="GeneID" id="18170847"/>
<dbReference type="VEuPathDB" id="FungiDB:CCM_08842"/>